<comment type="caution">
    <text evidence="1">The sequence shown here is derived from an EMBL/GenBank/DDBJ whole genome shotgun (WGS) entry which is preliminary data.</text>
</comment>
<protein>
    <recommendedName>
        <fullName evidence="3">RNA-directed DNA polymerase (Reverse transcriptase)</fullName>
    </recommendedName>
</protein>
<accession>A0A392QN99</accession>
<keyword evidence="2" id="KW-1185">Reference proteome</keyword>
<organism evidence="1 2">
    <name type="scientific">Trifolium medium</name>
    <dbReference type="NCBI Taxonomy" id="97028"/>
    <lineage>
        <taxon>Eukaryota</taxon>
        <taxon>Viridiplantae</taxon>
        <taxon>Streptophyta</taxon>
        <taxon>Embryophyta</taxon>
        <taxon>Tracheophyta</taxon>
        <taxon>Spermatophyta</taxon>
        <taxon>Magnoliopsida</taxon>
        <taxon>eudicotyledons</taxon>
        <taxon>Gunneridae</taxon>
        <taxon>Pentapetalae</taxon>
        <taxon>rosids</taxon>
        <taxon>fabids</taxon>
        <taxon>Fabales</taxon>
        <taxon>Fabaceae</taxon>
        <taxon>Papilionoideae</taxon>
        <taxon>50 kb inversion clade</taxon>
        <taxon>NPAAA clade</taxon>
        <taxon>Hologalegina</taxon>
        <taxon>IRL clade</taxon>
        <taxon>Trifolieae</taxon>
        <taxon>Trifolium</taxon>
    </lineage>
</organism>
<sequence length="120" mass="14105">MEQNQDSTNELCVRKYHEARENLSKVLKQEEDYWKQRAKTHWLRDGDANTKFFHAIASTRKKKNSITKLSNAEGDMIQEQSEEDNHNLTKEFMFEEFKEAVFSMHSDKAPGPDGMNPAFY</sequence>
<dbReference type="AlphaFoldDB" id="A0A392QN99"/>
<evidence type="ECO:0008006" key="3">
    <source>
        <dbReference type="Google" id="ProtNLM"/>
    </source>
</evidence>
<evidence type="ECO:0000313" key="2">
    <source>
        <dbReference type="Proteomes" id="UP000265520"/>
    </source>
</evidence>
<dbReference type="EMBL" id="LXQA010149924">
    <property type="protein sequence ID" value="MCI25873.1"/>
    <property type="molecule type" value="Genomic_DNA"/>
</dbReference>
<dbReference type="Proteomes" id="UP000265520">
    <property type="component" value="Unassembled WGS sequence"/>
</dbReference>
<proteinExistence type="predicted"/>
<feature type="non-terminal residue" evidence="1">
    <location>
        <position position="120"/>
    </location>
</feature>
<name>A0A392QN99_9FABA</name>
<reference evidence="1 2" key="1">
    <citation type="journal article" date="2018" name="Front. Plant Sci.">
        <title>Red Clover (Trifolium pratense) and Zigzag Clover (T. medium) - A Picture of Genomic Similarities and Differences.</title>
        <authorList>
            <person name="Dluhosova J."/>
            <person name="Istvanek J."/>
            <person name="Nedelnik J."/>
            <person name="Repkova J."/>
        </authorList>
    </citation>
    <scope>NUCLEOTIDE SEQUENCE [LARGE SCALE GENOMIC DNA]</scope>
    <source>
        <strain evidence="2">cv. 10/8</strain>
        <tissue evidence="1">Leaf</tissue>
    </source>
</reference>
<evidence type="ECO:0000313" key="1">
    <source>
        <dbReference type="EMBL" id="MCI25873.1"/>
    </source>
</evidence>